<evidence type="ECO:0000313" key="7">
    <source>
        <dbReference type="Proteomes" id="UP001230005"/>
    </source>
</evidence>
<keyword evidence="3 4" id="KW-0749">Sporulation</keyword>
<name>A0ABU0A0F8_9BACI</name>
<dbReference type="NCBIfam" id="NF002867">
    <property type="entry name" value="PRK03174.1"/>
    <property type="match status" value="1"/>
</dbReference>
<evidence type="ECO:0000256" key="4">
    <source>
        <dbReference type="HAMAP-Rule" id="MF_00667"/>
    </source>
</evidence>
<comment type="subcellular location">
    <subcellularLocation>
        <location evidence="1 4">Spore core</location>
    </subcellularLocation>
</comment>
<dbReference type="NCBIfam" id="TIGR02861">
    <property type="entry name" value="SASP_H"/>
    <property type="match status" value="1"/>
</dbReference>
<dbReference type="Proteomes" id="UP001230005">
    <property type="component" value="Unassembled WGS sequence"/>
</dbReference>
<comment type="induction">
    <text evidence="4">Expressed only in the forespore compartment of sporulating cells.</text>
</comment>
<evidence type="ECO:0000313" key="6">
    <source>
        <dbReference type="EMBL" id="MDQ0256965.1"/>
    </source>
</evidence>
<dbReference type="EMBL" id="JAUSUG010000021">
    <property type="protein sequence ID" value="MDQ0256965.1"/>
    <property type="molecule type" value="Genomic_DNA"/>
</dbReference>
<dbReference type="InterPro" id="IPR012610">
    <property type="entry name" value="SASP_SspH"/>
</dbReference>
<feature type="region of interest" description="Disordered" evidence="5">
    <location>
        <begin position="40"/>
        <end position="59"/>
    </location>
</feature>
<evidence type="ECO:0000256" key="2">
    <source>
        <dbReference type="ARBA" id="ARBA00006573"/>
    </source>
</evidence>
<dbReference type="RefSeq" id="WP_307329923.1">
    <property type="nucleotide sequence ID" value="NZ_JAUSUG010000021.1"/>
</dbReference>
<proteinExistence type="evidence at transcript level"/>
<evidence type="ECO:0000256" key="3">
    <source>
        <dbReference type="ARBA" id="ARBA00022969"/>
    </source>
</evidence>
<dbReference type="HAMAP" id="MF_00667">
    <property type="entry name" value="SspH"/>
    <property type="match status" value="1"/>
</dbReference>
<reference evidence="6 7" key="1">
    <citation type="submission" date="2023-07" db="EMBL/GenBank/DDBJ databases">
        <title>Genomic Encyclopedia of Type Strains, Phase IV (KMG-IV): sequencing the most valuable type-strain genomes for metagenomic binning, comparative biology and taxonomic classification.</title>
        <authorList>
            <person name="Goeker M."/>
        </authorList>
    </citation>
    <scope>NUCLEOTIDE SEQUENCE [LARGE SCALE GENOMIC DNA]</scope>
    <source>
        <strain evidence="6 7">DSM 9768</strain>
    </source>
</reference>
<comment type="similarity">
    <text evidence="2 4">Belongs to the SspH family.</text>
</comment>
<gene>
    <name evidence="4" type="primary">sspH</name>
    <name evidence="6" type="ORF">J2S74_004410</name>
</gene>
<sequence length="59" mass="6902">MNVQRAKEIAQSPDMKDVKYNGQRVYIQHVDDQNATARVYPLEDPQNEQEVQVDNLIEE</sequence>
<comment type="caution">
    <text evidence="6">The sequence shown here is derived from an EMBL/GenBank/DDBJ whole genome shotgun (WGS) entry which is preliminary data.</text>
</comment>
<evidence type="ECO:0000256" key="1">
    <source>
        <dbReference type="ARBA" id="ARBA00004288"/>
    </source>
</evidence>
<evidence type="ECO:0000256" key="5">
    <source>
        <dbReference type="SAM" id="MobiDB-lite"/>
    </source>
</evidence>
<dbReference type="Pfam" id="PF08141">
    <property type="entry name" value="SspH"/>
    <property type="match status" value="1"/>
</dbReference>
<accession>A0ABU0A0F8</accession>
<keyword evidence="7" id="KW-1185">Reference proteome</keyword>
<organism evidence="6 7">
    <name type="scientific">Evansella vedderi</name>
    <dbReference type="NCBI Taxonomy" id="38282"/>
    <lineage>
        <taxon>Bacteria</taxon>
        <taxon>Bacillati</taxon>
        <taxon>Bacillota</taxon>
        <taxon>Bacilli</taxon>
        <taxon>Bacillales</taxon>
        <taxon>Bacillaceae</taxon>
        <taxon>Evansella</taxon>
    </lineage>
</organism>
<protein>
    <recommendedName>
        <fullName evidence="4">Small, acid-soluble spore protein H</fullName>
        <shortName evidence="4">SASP H</shortName>
    </recommendedName>
</protein>